<evidence type="ECO:0000313" key="1">
    <source>
        <dbReference type="EMBL" id="PWN22498.1"/>
    </source>
</evidence>
<dbReference type="Gene3D" id="1.10.246.130">
    <property type="match status" value="1"/>
</dbReference>
<evidence type="ECO:0000313" key="2">
    <source>
        <dbReference type="Proteomes" id="UP000245942"/>
    </source>
</evidence>
<gene>
    <name evidence="1" type="ORF">BCV69DRAFT_145616</name>
</gene>
<dbReference type="InterPro" id="IPR052896">
    <property type="entry name" value="GGT-like_enzyme"/>
</dbReference>
<dbReference type="InterPro" id="IPR029055">
    <property type="entry name" value="Ntn_hydrolases_N"/>
</dbReference>
<dbReference type="Pfam" id="PF01019">
    <property type="entry name" value="G_glu_transpept"/>
    <property type="match status" value="1"/>
</dbReference>
<sequence length="585" mass="62100">MAAATRNPIDWSKIHPAELEQRFAPFASRRSQVMSTRGVCASAQPLASAAGVEILNKGGNAADAAVAMAAALNVTEPCSTGIGGDAFCLYYDAKTKKVRAFNGSGRSPKGMTLEKLRKAGVEGPSIPFLSIHAVTVPGAPACWVDTVEKLGSGKVTMAEILAPGIRLAEGGYPVHEIVSHAWTRSANVISEASDHGHHMLLDGKGPQPGEVMEMPYLGKTFRELATKGKDGFYKGRIAEAIVELVQSKGGFLTLEDLAEHAEQGTEEVEPISYTYNHGGDKEGVTLHECPPNGQGLTALIALGIIDALQDSGAVPDLNTLEHNGAEYLHVIIEALRLAFADTMYYVADPQHGNVPVKELLSKEYLAKRAKLFDPKKSSKIEKGYPVNSSDTVYFSVTDEDGNACSFINSNYAGFGTCAVPRDCGFTLQNRGAGFVLQEGHPNCVAPGKRPYHTIIPALVTKGDELVMSYGVMGGYMQPQGHVQVLLSILRGYSAQSALDAPRMCLGAGMPDEGAIDSSVFLEEGISPSVVETLRSMGHTVDLVTGHARGQFGRGQVIQRIQRKGGKSAWAAGSDPRADGAAIPQV</sequence>
<dbReference type="RefSeq" id="XP_025349658.1">
    <property type="nucleotide sequence ID" value="XM_025489322.1"/>
</dbReference>
<dbReference type="EMBL" id="KZ819323">
    <property type="protein sequence ID" value="PWN22498.1"/>
    <property type="molecule type" value="Genomic_DNA"/>
</dbReference>
<dbReference type="PRINTS" id="PR01210">
    <property type="entry name" value="GGTRANSPTASE"/>
</dbReference>
<proteinExistence type="predicted"/>
<dbReference type="PANTHER" id="PTHR43881">
    <property type="entry name" value="GAMMA-GLUTAMYLTRANSPEPTIDASE (AFU_ORTHOLOGUE AFUA_4G13580)"/>
    <property type="match status" value="1"/>
</dbReference>
<organism evidence="1 2">
    <name type="scientific">Pseudomicrostroma glucosiphilum</name>
    <dbReference type="NCBI Taxonomy" id="1684307"/>
    <lineage>
        <taxon>Eukaryota</taxon>
        <taxon>Fungi</taxon>
        <taxon>Dikarya</taxon>
        <taxon>Basidiomycota</taxon>
        <taxon>Ustilaginomycotina</taxon>
        <taxon>Exobasidiomycetes</taxon>
        <taxon>Microstromatales</taxon>
        <taxon>Microstromatales incertae sedis</taxon>
        <taxon>Pseudomicrostroma</taxon>
    </lineage>
</organism>
<dbReference type="Proteomes" id="UP000245942">
    <property type="component" value="Unassembled WGS sequence"/>
</dbReference>
<dbReference type="PANTHER" id="PTHR43881:SF1">
    <property type="entry name" value="GAMMA-GLUTAMYLTRANSPEPTIDASE (AFU_ORTHOLOGUE AFUA_4G13580)"/>
    <property type="match status" value="1"/>
</dbReference>
<keyword evidence="2" id="KW-1185">Reference proteome</keyword>
<dbReference type="InterPro" id="IPR043138">
    <property type="entry name" value="GGT_lsub"/>
</dbReference>
<dbReference type="STRING" id="1684307.A0A316UCA3"/>
<reference evidence="1 2" key="1">
    <citation type="journal article" date="2018" name="Mol. Biol. Evol.">
        <title>Broad Genomic Sampling Reveals a Smut Pathogenic Ancestry of the Fungal Clade Ustilaginomycotina.</title>
        <authorList>
            <person name="Kijpornyongpan T."/>
            <person name="Mondo S.J."/>
            <person name="Barry K."/>
            <person name="Sandor L."/>
            <person name="Lee J."/>
            <person name="Lipzen A."/>
            <person name="Pangilinan J."/>
            <person name="LaButti K."/>
            <person name="Hainaut M."/>
            <person name="Henrissat B."/>
            <person name="Grigoriev I.V."/>
            <person name="Spatafora J.W."/>
            <person name="Aime M.C."/>
        </authorList>
    </citation>
    <scope>NUCLEOTIDE SEQUENCE [LARGE SCALE GENOMIC DNA]</scope>
    <source>
        <strain evidence="1 2">MCA 4718</strain>
    </source>
</reference>
<name>A0A316UCA3_9BASI</name>
<dbReference type="AlphaFoldDB" id="A0A316UCA3"/>
<dbReference type="OrthoDB" id="2015213at2759"/>
<dbReference type="GeneID" id="37011056"/>
<dbReference type="SUPFAM" id="SSF56235">
    <property type="entry name" value="N-terminal nucleophile aminohydrolases (Ntn hydrolases)"/>
    <property type="match status" value="1"/>
</dbReference>
<protein>
    <submittedName>
        <fullName evidence="1">Gamma-glutamyltranspeptidase</fullName>
    </submittedName>
</protein>
<dbReference type="InterPro" id="IPR043137">
    <property type="entry name" value="GGT_ssub_C"/>
</dbReference>
<dbReference type="Gene3D" id="3.60.20.40">
    <property type="match status" value="1"/>
</dbReference>
<accession>A0A316UCA3</accession>